<dbReference type="OrthoDB" id="268440at2"/>
<dbReference type="RefSeq" id="WP_145302190.1">
    <property type="nucleotide sequence ID" value="NZ_CP036299.1"/>
</dbReference>
<feature type="compositionally biased region" description="Low complexity" evidence="1">
    <location>
        <begin position="349"/>
        <end position="374"/>
    </location>
</feature>
<dbReference type="KEGG" id="peh:Spb1_33260"/>
<gene>
    <name evidence="2" type="ORF">Spb1_33260</name>
</gene>
<keyword evidence="3" id="KW-1185">Reference proteome</keyword>
<evidence type="ECO:0000313" key="2">
    <source>
        <dbReference type="EMBL" id="QDV31382.1"/>
    </source>
</evidence>
<protein>
    <submittedName>
        <fullName evidence="2">Uncharacterized protein</fullName>
    </submittedName>
</protein>
<name>A0A518GS13_9PLAN</name>
<evidence type="ECO:0000256" key="1">
    <source>
        <dbReference type="SAM" id="MobiDB-lite"/>
    </source>
</evidence>
<dbReference type="Proteomes" id="UP000315349">
    <property type="component" value="Chromosome"/>
</dbReference>
<dbReference type="EMBL" id="CP036299">
    <property type="protein sequence ID" value="QDV31382.1"/>
    <property type="molecule type" value="Genomic_DNA"/>
</dbReference>
<feature type="compositionally biased region" description="Low complexity" evidence="1">
    <location>
        <begin position="309"/>
        <end position="320"/>
    </location>
</feature>
<feature type="region of interest" description="Disordered" evidence="1">
    <location>
        <begin position="248"/>
        <end position="381"/>
    </location>
</feature>
<evidence type="ECO:0000313" key="3">
    <source>
        <dbReference type="Proteomes" id="UP000315349"/>
    </source>
</evidence>
<sequence>MASAVRTKTADKQALLKKLHPVVKKLHKLPSSPEFPVLETMLFAVCLEDSPIEDAQAAYEQLRAAFTDLNEARVSSVTELQEALGSLHNSEWKAYRYKGVLQHVFDKNYTFEFEGLKKRTLELAQKQLVKIKSATAFVRTYTLHAVLGAHVIPLDESSIHTLVWLGLAMPGQSADEISESLKSTVKKAEVDSFCGMIRALATDSNLRSAFNKEVYPHSPEGFDAGTAMERLAELMKLGPAAYWEKLKKQTEPKAKGGPKSPKSGEKTTEVDVAAGPTTKGPKGTKAVDDKPTKAVTKKAPKATKESTEKAATSKAVSSTAKKTEKTEKAEKAPSTKAASKAAPDKKSAKAASSAKTAKGDAKTTSAKSKAAPVKKAGKSKS</sequence>
<reference evidence="2 3" key="1">
    <citation type="submission" date="2019-02" db="EMBL/GenBank/DDBJ databases">
        <title>Deep-cultivation of Planctomycetes and their phenomic and genomic characterization uncovers novel biology.</title>
        <authorList>
            <person name="Wiegand S."/>
            <person name="Jogler M."/>
            <person name="Boedeker C."/>
            <person name="Pinto D."/>
            <person name="Vollmers J."/>
            <person name="Rivas-Marin E."/>
            <person name="Kohn T."/>
            <person name="Peeters S.H."/>
            <person name="Heuer A."/>
            <person name="Rast P."/>
            <person name="Oberbeckmann S."/>
            <person name="Bunk B."/>
            <person name="Jeske O."/>
            <person name="Meyerdierks A."/>
            <person name="Storesund J.E."/>
            <person name="Kallscheuer N."/>
            <person name="Luecker S."/>
            <person name="Lage O.M."/>
            <person name="Pohl T."/>
            <person name="Merkel B.J."/>
            <person name="Hornburger P."/>
            <person name="Mueller R.-W."/>
            <person name="Bruemmer F."/>
            <person name="Labrenz M."/>
            <person name="Spormann A.M."/>
            <person name="Op den Camp H."/>
            <person name="Overmann J."/>
            <person name="Amann R."/>
            <person name="Jetten M.S.M."/>
            <person name="Mascher T."/>
            <person name="Medema M.H."/>
            <person name="Devos D.P."/>
            <person name="Kaster A.-K."/>
            <person name="Ovreas L."/>
            <person name="Rohde M."/>
            <person name="Galperin M.Y."/>
            <person name="Jogler C."/>
        </authorList>
    </citation>
    <scope>NUCLEOTIDE SEQUENCE [LARGE SCALE GENOMIC DNA]</scope>
    <source>
        <strain evidence="2 3">Spb1</strain>
    </source>
</reference>
<feature type="compositionally biased region" description="Basic and acidic residues" evidence="1">
    <location>
        <begin position="321"/>
        <end position="333"/>
    </location>
</feature>
<dbReference type="AlphaFoldDB" id="A0A518GS13"/>
<proteinExistence type="predicted"/>
<dbReference type="Gene3D" id="1.10.340.30">
    <property type="entry name" value="Hypothetical protein, domain 2"/>
    <property type="match status" value="1"/>
</dbReference>
<organism evidence="2 3">
    <name type="scientific">Planctopirus ephydatiae</name>
    <dbReference type="NCBI Taxonomy" id="2528019"/>
    <lineage>
        <taxon>Bacteria</taxon>
        <taxon>Pseudomonadati</taxon>
        <taxon>Planctomycetota</taxon>
        <taxon>Planctomycetia</taxon>
        <taxon>Planctomycetales</taxon>
        <taxon>Planctomycetaceae</taxon>
        <taxon>Planctopirus</taxon>
    </lineage>
</organism>
<accession>A0A518GS13</accession>